<protein>
    <submittedName>
        <fullName evidence="1">Uncharacterized protein</fullName>
    </submittedName>
</protein>
<dbReference type="KEGG" id="sscu:CEP64_11420"/>
<gene>
    <name evidence="1" type="ORF">CEP64_11420</name>
</gene>
<name>A0AAI8DIP6_MAMSC</name>
<evidence type="ECO:0000313" key="2">
    <source>
        <dbReference type="Proteomes" id="UP000197058"/>
    </source>
</evidence>
<sequence length="115" mass="13772">METMCISFNDEAVLDYCNIMGYQYYEEVPVQYLLSVLREFNSFKPFMRNDTKLKQIKSEFEQTERIMTLENYIAELECLNETKEGDNAFYQYQMTLFKNRKEVAKVTAEFSIMKS</sequence>
<dbReference type="Proteomes" id="UP000197058">
    <property type="component" value="Chromosome"/>
</dbReference>
<dbReference type="AlphaFoldDB" id="A0AAI8DIP6"/>
<accession>A0AAI8DIP6</accession>
<dbReference type="EMBL" id="CP022046">
    <property type="protein sequence ID" value="ASE35188.1"/>
    <property type="molecule type" value="Genomic_DNA"/>
</dbReference>
<evidence type="ECO:0000313" key="1">
    <source>
        <dbReference type="EMBL" id="ASE35188.1"/>
    </source>
</evidence>
<proteinExistence type="predicted"/>
<organism evidence="1 2">
    <name type="scientific">Mammaliicoccus sciuri</name>
    <name type="common">Staphylococcus sciuri</name>
    <dbReference type="NCBI Taxonomy" id="1296"/>
    <lineage>
        <taxon>Bacteria</taxon>
        <taxon>Bacillati</taxon>
        <taxon>Bacillota</taxon>
        <taxon>Bacilli</taxon>
        <taxon>Bacillales</taxon>
        <taxon>Staphylococcaceae</taxon>
        <taxon>Mammaliicoccus</taxon>
    </lineage>
</organism>
<reference evidence="2" key="1">
    <citation type="submission" date="2017-06" db="EMBL/GenBank/DDBJ databases">
        <title>FDA dAtabase for Regulatory Grade micrObial Sequences (FDA-ARGOS): Supporting development and validation of Infectious Disease Dx tests.</title>
        <authorList>
            <person name="Goldberg B."/>
            <person name="Campos J."/>
            <person name="Tallon L."/>
            <person name="Sadzewicz L."/>
            <person name="Sengamalay N."/>
            <person name="Ott S."/>
            <person name="Godinez A."/>
            <person name="Nagaraj S."/>
            <person name="Vavikolanu K."/>
            <person name="Nadendla S."/>
            <person name="George J."/>
            <person name="Geyer C."/>
            <person name="Sichtig H."/>
        </authorList>
    </citation>
    <scope>NUCLEOTIDE SEQUENCE [LARGE SCALE GENOMIC DNA]</scope>
    <source>
        <strain evidence="2">FDAARGOS_285</strain>
    </source>
</reference>